<reference evidence="2" key="1">
    <citation type="submission" date="2021-12" db="EMBL/GenBank/DDBJ databases">
        <authorList>
            <person name="King R."/>
        </authorList>
    </citation>
    <scope>NUCLEOTIDE SEQUENCE</scope>
</reference>
<dbReference type="NCBIfam" id="TIGR01509">
    <property type="entry name" value="HAD-SF-IA-v3"/>
    <property type="match status" value="1"/>
</dbReference>
<dbReference type="Gene3D" id="3.40.50.1000">
    <property type="entry name" value="HAD superfamily/HAD-like"/>
    <property type="match status" value="1"/>
</dbReference>
<dbReference type="PANTHER" id="PTHR18901:SF38">
    <property type="entry name" value="PSEUDOURIDINE-5'-PHOSPHATASE"/>
    <property type="match status" value="1"/>
</dbReference>
<sequence length="243" mass="27078">MKLFIGFVIIVTSIDAVLSFSPVKAVIFDMDGLLLDSEEVYFKAHSDVCRRFNKTYTKEVKMKVMGTQPNLSAKTIVDTLNINITPEAYRAEYEKLIGQRLISIDFMPGAQKVIRHLTSHCIPIALATSNTAPFYELATMHHKPVFNLFEHIVIGGSDPEVKNGKPAPDIFLICAKRFKDPPKAEKVLVFEDAPQGVLAARRAGMQVVMVPDPTLPGEYQVNATKVIPTLKDFIPEEFGLPPY</sequence>
<accession>A0A9P0G5A2</accession>
<dbReference type="SFLD" id="SFLDG01129">
    <property type="entry name" value="C1.5:_HAD__Beta-PGM__Phosphata"/>
    <property type="match status" value="1"/>
</dbReference>
<organism evidence="2 3">
    <name type="scientific">Bemisia tabaci</name>
    <name type="common">Sweetpotato whitefly</name>
    <name type="synonym">Aleurodes tabaci</name>
    <dbReference type="NCBI Taxonomy" id="7038"/>
    <lineage>
        <taxon>Eukaryota</taxon>
        <taxon>Metazoa</taxon>
        <taxon>Ecdysozoa</taxon>
        <taxon>Arthropoda</taxon>
        <taxon>Hexapoda</taxon>
        <taxon>Insecta</taxon>
        <taxon>Pterygota</taxon>
        <taxon>Neoptera</taxon>
        <taxon>Paraneoptera</taxon>
        <taxon>Hemiptera</taxon>
        <taxon>Sternorrhyncha</taxon>
        <taxon>Aleyrodoidea</taxon>
        <taxon>Aleyrodidae</taxon>
        <taxon>Aleyrodinae</taxon>
        <taxon>Bemisia</taxon>
    </lineage>
</organism>
<name>A0A9P0G5A2_BEMTA</name>
<dbReference type="AlphaFoldDB" id="A0A9P0G5A2"/>
<protein>
    <submittedName>
        <fullName evidence="2">Uncharacterized protein</fullName>
    </submittedName>
</protein>
<dbReference type="InterPro" id="IPR023214">
    <property type="entry name" value="HAD_sf"/>
</dbReference>
<feature type="chain" id="PRO_5040304047" evidence="1">
    <location>
        <begin position="20"/>
        <end position="243"/>
    </location>
</feature>
<keyword evidence="1" id="KW-0732">Signal</keyword>
<dbReference type="Gene3D" id="1.10.150.240">
    <property type="entry name" value="Putative phosphatase, domain 2"/>
    <property type="match status" value="1"/>
</dbReference>
<dbReference type="InterPro" id="IPR041492">
    <property type="entry name" value="HAD_2"/>
</dbReference>
<dbReference type="FunFam" id="3.40.50.1000:FF:000055">
    <property type="entry name" value="Haloacid dehalogenase-like hydrolase family protein"/>
    <property type="match status" value="1"/>
</dbReference>
<feature type="signal peptide" evidence="1">
    <location>
        <begin position="1"/>
        <end position="19"/>
    </location>
</feature>
<dbReference type="InterPro" id="IPR036412">
    <property type="entry name" value="HAD-like_sf"/>
</dbReference>
<evidence type="ECO:0000256" key="1">
    <source>
        <dbReference type="SAM" id="SignalP"/>
    </source>
</evidence>
<dbReference type="SFLD" id="SFLDS00003">
    <property type="entry name" value="Haloacid_Dehalogenase"/>
    <property type="match status" value="1"/>
</dbReference>
<dbReference type="SUPFAM" id="SSF56784">
    <property type="entry name" value="HAD-like"/>
    <property type="match status" value="1"/>
</dbReference>
<keyword evidence="3" id="KW-1185">Reference proteome</keyword>
<dbReference type="InterPro" id="IPR006439">
    <property type="entry name" value="HAD-SF_hydro_IA"/>
</dbReference>
<dbReference type="GO" id="GO:0016791">
    <property type="term" value="F:phosphatase activity"/>
    <property type="evidence" value="ECO:0007669"/>
    <property type="project" value="TreeGrafter"/>
</dbReference>
<gene>
    <name evidence="2" type="ORF">BEMITA_LOCUS8666</name>
</gene>
<dbReference type="EMBL" id="OU963866">
    <property type="protein sequence ID" value="CAH0772001.1"/>
    <property type="molecule type" value="Genomic_DNA"/>
</dbReference>
<evidence type="ECO:0000313" key="2">
    <source>
        <dbReference type="EMBL" id="CAH0772001.1"/>
    </source>
</evidence>
<dbReference type="KEGG" id="btab:109034556"/>
<dbReference type="Proteomes" id="UP001152759">
    <property type="component" value="Chromosome 5"/>
</dbReference>
<proteinExistence type="predicted"/>
<dbReference type="InterPro" id="IPR023198">
    <property type="entry name" value="PGP-like_dom2"/>
</dbReference>
<evidence type="ECO:0000313" key="3">
    <source>
        <dbReference type="Proteomes" id="UP001152759"/>
    </source>
</evidence>
<dbReference type="Pfam" id="PF13419">
    <property type="entry name" value="HAD_2"/>
    <property type="match status" value="1"/>
</dbReference>
<dbReference type="PANTHER" id="PTHR18901">
    <property type="entry name" value="2-DEOXYGLUCOSE-6-PHOSPHATE PHOSPHATASE 2"/>
    <property type="match status" value="1"/>
</dbReference>